<gene>
    <name evidence="2" type="ORF">DRE_02802</name>
</gene>
<feature type="compositionally biased region" description="Polar residues" evidence="1">
    <location>
        <begin position="1"/>
        <end position="11"/>
    </location>
</feature>
<organism evidence="2 3">
    <name type="scientific">Drechslerella stenobrocha 248</name>
    <dbReference type="NCBI Taxonomy" id="1043628"/>
    <lineage>
        <taxon>Eukaryota</taxon>
        <taxon>Fungi</taxon>
        <taxon>Dikarya</taxon>
        <taxon>Ascomycota</taxon>
        <taxon>Pezizomycotina</taxon>
        <taxon>Orbiliomycetes</taxon>
        <taxon>Orbiliales</taxon>
        <taxon>Orbiliaceae</taxon>
        <taxon>Drechslerella</taxon>
    </lineage>
</organism>
<evidence type="ECO:0000313" key="3">
    <source>
        <dbReference type="Proteomes" id="UP000024837"/>
    </source>
</evidence>
<name>W7IFI4_9PEZI</name>
<proteinExistence type="predicted"/>
<feature type="region of interest" description="Disordered" evidence="1">
    <location>
        <begin position="402"/>
        <end position="593"/>
    </location>
</feature>
<protein>
    <submittedName>
        <fullName evidence="2">Uncharacterized protein</fullName>
    </submittedName>
</protein>
<feature type="region of interest" description="Disordered" evidence="1">
    <location>
        <begin position="1"/>
        <end position="28"/>
    </location>
</feature>
<dbReference type="HOGENOM" id="CLU_389776_0_0_1"/>
<sequence>MEPNAETNVEPGQSRELGLPPEKDPTSPNYVFAPEHPRLENISPASITTPTLTPRLPVVIGGFTGPVGPNDVFFIRAMRARGQSIGRPFTPVELAVLSRYTRNIQTGVEWVGLFGMAASAYWGFRSGLWPFEGMWRQAFGNKSAQPQSQGPIQPMGPGNNPVSASSTEPSAPIKPFSRAEFNAMKEEIKTELKSELWRTFKSNDVPGEVRRVLVLHQAYLDTFPEHRRRGISYRLNIGFYNIMDRFDKQICDNENAVQQAIRRQQPTYEPIIKIPISELSVEEQRKIMEKCFPATYRGAERMREVRAKIAELSSNQSGTPQPPGSQGEAERPKVGARPGASGVSSLSWREAFRLGTWAYVGKHLFVIFGVGVLAMRSRRLEEKDEQLQEFNHDRKNYARARFEEEMSRSRQRLPDQTGMPPHLPPRSAPPPTSQYPPTRGGGSTQDQDDSQSLGGLQPEAIDWGDFGKQEEATDAPSVRPPPPTESAWVRARRGEQSQQPTMEQDQWAPRSQDPVPSAANTDNISAWDRIRQQASEGYGGERRMSGETKDAGDRYAGPRDARGKEPKQKSREQAQKDFDAQLEKERRGEPDSW</sequence>
<dbReference type="AlphaFoldDB" id="W7IFI4"/>
<feature type="compositionally biased region" description="Pro residues" evidence="1">
    <location>
        <begin position="421"/>
        <end position="434"/>
    </location>
</feature>
<dbReference type="OrthoDB" id="4204700at2759"/>
<evidence type="ECO:0000313" key="2">
    <source>
        <dbReference type="EMBL" id="EWC47920.1"/>
    </source>
</evidence>
<dbReference type="Proteomes" id="UP000024837">
    <property type="component" value="Unassembled WGS sequence"/>
</dbReference>
<evidence type="ECO:0000256" key="1">
    <source>
        <dbReference type="SAM" id="MobiDB-lite"/>
    </source>
</evidence>
<reference evidence="2 3" key="1">
    <citation type="submission" date="2013-05" db="EMBL/GenBank/DDBJ databases">
        <title>Drechslerella stenobrocha genome reveals carnivorous origination and mechanical trapping mechanism of predatory fungi.</title>
        <authorList>
            <person name="Liu X."/>
            <person name="Zhang W."/>
            <person name="Liu K."/>
        </authorList>
    </citation>
    <scope>NUCLEOTIDE SEQUENCE [LARGE SCALE GENOMIC DNA]</scope>
    <source>
        <strain evidence="2 3">248</strain>
    </source>
</reference>
<accession>W7IFI4</accession>
<dbReference type="EMBL" id="KI966407">
    <property type="protein sequence ID" value="EWC47920.1"/>
    <property type="molecule type" value="Genomic_DNA"/>
</dbReference>
<feature type="region of interest" description="Disordered" evidence="1">
    <location>
        <begin position="142"/>
        <end position="172"/>
    </location>
</feature>
<feature type="compositionally biased region" description="Polar residues" evidence="1">
    <location>
        <begin position="142"/>
        <end position="151"/>
    </location>
</feature>
<feature type="compositionally biased region" description="Polar residues" evidence="1">
    <location>
        <begin position="160"/>
        <end position="169"/>
    </location>
</feature>
<feature type="region of interest" description="Disordered" evidence="1">
    <location>
        <begin position="311"/>
        <end position="342"/>
    </location>
</feature>
<feature type="compositionally biased region" description="Basic and acidic residues" evidence="1">
    <location>
        <begin position="539"/>
        <end position="593"/>
    </location>
</feature>
<keyword evidence="3" id="KW-1185">Reference proteome</keyword>